<dbReference type="AlphaFoldDB" id="A0AAD2U592"/>
<organism evidence="1">
    <name type="scientific">Acinetobacter baumannii</name>
    <dbReference type="NCBI Taxonomy" id="470"/>
    <lineage>
        <taxon>Bacteria</taxon>
        <taxon>Pseudomonadati</taxon>
        <taxon>Pseudomonadota</taxon>
        <taxon>Gammaproteobacteria</taxon>
        <taxon>Moraxellales</taxon>
        <taxon>Moraxellaceae</taxon>
        <taxon>Acinetobacter</taxon>
        <taxon>Acinetobacter calcoaceticus/baumannii complex</taxon>
    </lineage>
</organism>
<comment type="caution">
    <text evidence="1">The sequence shown here is derived from an EMBL/GenBank/DDBJ whole genome shotgun (WGS) entry which is preliminary data.</text>
</comment>
<accession>A0AAD2U592</accession>
<dbReference type="EMBL" id="ABFEVW020000020">
    <property type="protein sequence ID" value="EKU3569480.1"/>
    <property type="molecule type" value="Genomic_DNA"/>
</dbReference>
<dbReference type="EMBL" id="ABFEVW030000020">
    <property type="protein sequence ID" value="EMN1072577.1"/>
    <property type="molecule type" value="Genomic_DNA"/>
</dbReference>
<gene>
    <name evidence="1" type="ORF">MKP18_002913</name>
</gene>
<name>A0AAD2U592_ACIBA</name>
<proteinExistence type="predicted"/>
<sequence length="192" mass="22075">MSNLNLSALAENLAEQCKRFEESPEYQEMLKTRVEKLYKDAIDDVFRWGDFPNRVKEAIKGAMPANLDDFVDLAKYNSLVVSTLKSTWESSGIENNAVQQIQAASMKVIEDMKVPEYVLMSELFEAFIDANAEEAAQENWEKPNILVKESGNSYLSEYWQIGFEAQEKETHSYRPSKTHGFEFENCLNKDSF</sequence>
<reference evidence="1" key="1">
    <citation type="submission" date="2023-06" db="EMBL/GenBank/DDBJ databases">
        <authorList>
            <consortium name="Clinical and Environmental Microbiology Branch: Whole genome sequencing antimicrobial resistance pathogens in the healthcare setting"/>
        </authorList>
    </citation>
    <scope>NUCLEOTIDE SEQUENCE</scope>
    <source>
        <strain evidence="1">2021GN-00227</strain>
    </source>
</reference>
<protein>
    <submittedName>
        <fullName evidence="1">Uncharacterized protein</fullName>
    </submittedName>
</protein>
<dbReference type="RefSeq" id="WP_031961225.1">
    <property type="nucleotide sequence ID" value="NZ_CP115621.1"/>
</dbReference>
<evidence type="ECO:0000313" key="1">
    <source>
        <dbReference type="EMBL" id="EKU3569480.1"/>
    </source>
</evidence>